<proteinExistence type="predicted"/>
<evidence type="ECO:0000313" key="3">
    <source>
        <dbReference type="Proteomes" id="UP000053257"/>
    </source>
</evidence>
<dbReference type="Proteomes" id="UP000053257">
    <property type="component" value="Unassembled WGS sequence"/>
</dbReference>
<accession>A0A0C3RQD4</accession>
<feature type="transmembrane region" description="Helical" evidence="1">
    <location>
        <begin position="59"/>
        <end position="83"/>
    </location>
</feature>
<gene>
    <name evidence="2" type="ORF">PHLGIDRAFT_315370</name>
</gene>
<keyword evidence="1" id="KW-0472">Membrane</keyword>
<dbReference type="AlphaFoldDB" id="A0A0C3RQD4"/>
<sequence>MHFSRRGRRAGKRFIMLSTVWIMVILSTTHWTSDVYLLIRRNMNSPKQVSQELRTAENVITALSMTNLTIADGVLVWRAWILCRVEFKRLLQTALVPWGITTVLVFVTITLRVIVDVTLEDGEKMGPALQGLNFAQVGTLMFSAMANMVATIVLTTHTWKNRWFMRGHLPHIRSSKSMQILNMIIVSGWVYSAYVCFSIFATCYKVSIGTIGDVADTVLVHISGIYPTSVITLADLQDTASPPSASWSIQIP</sequence>
<name>A0A0C3RQD4_PHLG1</name>
<evidence type="ECO:0000256" key="1">
    <source>
        <dbReference type="SAM" id="Phobius"/>
    </source>
</evidence>
<feature type="transmembrane region" description="Helical" evidence="1">
    <location>
        <begin position="20"/>
        <end position="39"/>
    </location>
</feature>
<dbReference type="OrthoDB" id="3259206at2759"/>
<reference evidence="2 3" key="1">
    <citation type="journal article" date="2014" name="PLoS Genet.">
        <title>Analysis of the Phlebiopsis gigantea genome, transcriptome and secretome provides insight into its pioneer colonization strategies of wood.</title>
        <authorList>
            <person name="Hori C."/>
            <person name="Ishida T."/>
            <person name="Igarashi K."/>
            <person name="Samejima M."/>
            <person name="Suzuki H."/>
            <person name="Master E."/>
            <person name="Ferreira P."/>
            <person name="Ruiz-Duenas F.J."/>
            <person name="Held B."/>
            <person name="Canessa P."/>
            <person name="Larrondo L.F."/>
            <person name="Schmoll M."/>
            <person name="Druzhinina I.S."/>
            <person name="Kubicek C.P."/>
            <person name="Gaskell J.A."/>
            <person name="Kersten P."/>
            <person name="St John F."/>
            <person name="Glasner J."/>
            <person name="Sabat G."/>
            <person name="Splinter BonDurant S."/>
            <person name="Syed K."/>
            <person name="Yadav J."/>
            <person name="Mgbeahuruike A.C."/>
            <person name="Kovalchuk A."/>
            <person name="Asiegbu F.O."/>
            <person name="Lackner G."/>
            <person name="Hoffmeister D."/>
            <person name="Rencoret J."/>
            <person name="Gutierrez A."/>
            <person name="Sun H."/>
            <person name="Lindquist E."/>
            <person name="Barry K."/>
            <person name="Riley R."/>
            <person name="Grigoriev I.V."/>
            <person name="Henrissat B."/>
            <person name="Kues U."/>
            <person name="Berka R.M."/>
            <person name="Martinez A.T."/>
            <person name="Covert S.F."/>
            <person name="Blanchette R.A."/>
            <person name="Cullen D."/>
        </authorList>
    </citation>
    <scope>NUCLEOTIDE SEQUENCE [LARGE SCALE GENOMIC DNA]</scope>
    <source>
        <strain evidence="2 3">11061_1 CR5-6</strain>
    </source>
</reference>
<organism evidence="2 3">
    <name type="scientific">Phlebiopsis gigantea (strain 11061_1 CR5-6)</name>
    <name type="common">White-rot fungus</name>
    <name type="synonym">Peniophora gigantea</name>
    <dbReference type="NCBI Taxonomy" id="745531"/>
    <lineage>
        <taxon>Eukaryota</taxon>
        <taxon>Fungi</taxon>
        <taxon>Dikarya</taxon>
        <taxon>Basidiomycota</taxon>
        <taxon>Agaricomycotina</taxon>
        <taxon>Agaricomycetes</taxon>
        <taxon>Polyporales</taxon>
        <taxon>Phanerochaetaceae</taxon>
        <taxon>Phlebiopsis</taxon>
    </lineage>
</organism>
<keyword evidence="1" id="KW-0812">Transmembrane</keyword>
<feature type="transmembrane region" description="Helical" evidence="1">
    <location>
        <begin position="135"/>
        <end position="159"/>
    </location>
</feature>
<keyword evidence="1" id="KW-1133">Transmembrane helix</keyword>
<dbReference type="HOGENOM" id="CLU_044614_9_2_1"/>
<protein>
    <submittedName>
        <fullName evidence="2">Uncharacterized protein</fullName>
    </submittedName>
</protein>
<evidence type="ECO:0000313" key="2">
    <source>
        <dbReference type="EMBL" id="KIP01991.1"/>
    </source>
</evidence>
<feature type="transmembrane region" description="Helical" evidence="1">
    <location>
        <begin position="180"/>
        <end position="201"/>
    </location>
</feature>
<dbReference type="EMBL" id="KN840715">
    <property type="protein sequence ID" value="KIP01991.1"/>
    <property type="molecule type" value="Genomic_DNA"/>
</dbReference>
<feature type="transmembrane region" description="Helical" evidence="1">
    <location>
        <begin position="95"/>
        <end position="115"/>
    </location>
</feature>
<keyword evidence="3" id="KW-1185">Reference proteome</keyword>